<keyword evidence="6" id="KW-0804">Transcription</keyword>
<dbReference type="GO" id="GO:0000976">
    <property type="term" value="F:transcription cis-regulatory region binding"/>
    <property type="evidence" value="ECO:0007669"/>
    <property type="project" value="TreeGrafter"/>
</dbReference>
<keyword evidence="2 8" id="KW-0597">Phosphoprotein</keyword>
<gene>
    <name evidence="12" type="ORF">K4G66_13725</name>
</gene>
<dbReference type="GO" id="GO:0032993">
    <property type="term" value="C:protein-DNA complex"/>
    <property type="evidence" value="ECO:0007669"/>
    <property type="project" value="TreeGrafter"/>
</dbReference>
<feature type="domain" description="OmpR/PhoB-type" evidence="11">
    <location>
        <begin position="132"/>
        <end position="231"/>
    </location>
</feature>
<dbReference type="PANTHER" id="PTHR48111">
    <property type="entry name" value="REGULATOR OF RPOS"/>
    <property type="match status" value="1"/>
</dbReference>
<evidence type="ECO:0000259" key="10">
    <source>
        <dbReference type="PROSITE" id="PS50110"/>
    </source>
</evidence>
<dbReference type="SUPFAM" id="SSF52172">
    <property type="entry name" value="CheY-like"/>
    <property type="match status" value="1"/>
</dbReference>
<dbReference type="InterPro" id="IPR016032">
    <property type="entry name" value="Sig_transdc_resp-reg_C-effctor"/>
</dbReference>
<dbReference type="PANTHER" id="PTHR48111:SF1">
    <property type="entry name" value="TWO-COMPONENT RESPONSE REGULATOR ORR33"/>
    <property type="match status" value="1"/>
</dbReference>
<feature type="modified residue" description="4-aspartylphosphate" evidence="8">
    <location>
        <position position="53"/>
    </location>
</feature>
<organism evidence="12">
    <name type="scientific">Roseihalotalea indica</name>
    <dbReference type="NCBI Taxonomy" id="2867963"/>
    <lineage>
        <taxon>Bacteria</taxon>
        <taxon>Pseudomonadati</taxon>
        <taxon>Bacteroidota</taxon>
        <taxon>Cytophagia</taxon>
        <taxon>Cytophagales</taxon>
        <taxon>Catalimonadaceae</taxon>
        <taxon>Roseihalotalea</taxon>
    </lineage>
</organism>
<dbReference type="GO" id="GO:0000156">
    <property type="term" value="F:phosphorelay response regulator activity"/>
    <property type="evidence" value="ECO:0007669"/>
    <property type="project" value="TreeGrafter"/>
</dbReference>
<keyword evidence="5 9" id="KW-0238">DNA-binding</keyword>
<dbReference type="SMART" id="SM00862">
    <property type="entry name" value="Trans_reg_C"/>
    <property type="match status" value="1"/>
</dbReference>
<evidence type="ECO:0000256" key="7">
    <source>
        <dbReference type="ARBA" id="ARBA00024735"/>
    </source>
</evidence>
<evidence type="ECO:0000256" key="3">
    <source>
        <dbReference type="ARBA" id="ARBA00023012"/>
    </source>
</evidence>
<dbReference type="GO" id="GO:0006355">
    <property type="term" value="P:regulation of DNA-templated transcription"/>
    <property type="evidence" value="ECO:0007669"/>
    <property type="project" value="InterPro"/>
</dbReference>
<dbReference type="InterPro" id="IPR039420">
    <property type="entry name" value="WalR-like"/>
</dbReference>
<dbReference type="FunFam" id="1.10.10.10:FF:000018">
    <property type="entry name" value="DNA-binding response regulator ResD"/>
    <property type="match status" value="1"/>
</dbReference>
<proteinExistence type="predicted"/>
<dbReference type="Gene3D" id="6.10.250.690">
    <property type="match status" value="1"/>
</dbReference>
<evidence type="ECO:0000256" key="6">
    <source>
        <dbReference type="ARBA" id="ARBA00023163"/>
    </source>
</evidence>
<evidence type="ECO:0000256" key="1">
    <source>
        <dbReference type="ARBA" id="ARBA00013332"/>
    </source>
</evidence>
<dbReference type="Pfam" id="PF00072">
    <property type="entry name" value="Response_reg"/>
    <property type="match status" value="1"/>
</dbReference>
<dbReference type="SUPFAM" id="SSF46894">
    <property type="entry name" value="C-terminal effector domain of the bipartite response regulators"/>
    <property type="match status" value="1"/>
</dbReference>
<dbReference type="Gene3D" id="1.10.10.10">
    <property type="entry name" value="Winged helix-like DNA-binding domain superfamily/Winged helix DNA-binding domain"/>
    <property type="match status" value="1"/>
</dbReference>
<reference evidence="12" key="2">
    <citation type="journal article" date="2024" name="Antonie Van Leeuwenhoek">
        <title>Roseihalotalea indica gen. nov., sp. nov., a halophilic Bacteroidetes from mesopelagic Southwest Indian Ocean with higher carbohydrate metabolic potential.</title>
        <authorList>
            <person name="Chen B."/>
            <person name="Zhang M."/>
            <person name="Lin D."/>
            <person name="Ye J."/>
            <person name="Tang K."/>
        </authorList>
    </citation>
    <scope>NUCLEOTIDE SEQUENCE</scope>
    <source>
        <strain evidence="12">TK19036</strain>
    </source>
</reference>
<evidence type="ECO:0000256" key="9">
    <source>
        <dbReference type="PROSITE-ProRule" id="PRU01091"/>
    </source>
</evidence>
<sequence>MQKHALVIEDDQDIANLIRVNLRDIDCEADIASTGIDGLYSAIHKTYDIIILDIMLPTMDGMEVCKRIRQEKITTPIIMLTSKAEEIDKVLGLNLGADDYMTKPFSVRELVARVKARIRRYALDQEPEEVTSGVFQQGGLVLDTIKHKVLLQGQVIDLTAKEFDLLKLFIQEVGRTFTREELLSKVWGYSYSGYEHTVNSHINRLRLKIEKDPANPQYILTVWGVGYKFNDELA</sequence>
<evidence type="ECO:0000256" key="2">
    <source>
        <dbReference type="ARBA" id="ARBA00022553"/>
    </source>
</evidence>
<protein>
    <recommendedName>
        <fullName evidence="1">Phosphate regulon transcriptional regulatory protein PhoB</fullName>
    </recommendedName>
</protein>
<accession>A0AA49JJE7</accession>
<dbReference type="GO" id="GO:0005829">
    <property type="term" value="C:cytosol"/>
    <property type="evidence" value="ECO:0007669"/>
    <property type="project" value="TreeGrafter"/>
</dbReference>
<feature type="DNA-binding region" description="OmpR/PhoB-type" evidence="9">
    <location>
        <begin position="132"/>
        <end position="231"/>
    </location>
</feature>
<comment type="function">
    <text evidence="7">This protein is a positive regulator for the phosphate regulon. Transcription of this operon is positively regulated by PhoB and PhoR when phosphate is limited.</text>
</comment>
<evidence type="ECO:0000313" key="12">
    <source>
        <dbReference type="EMBL" id="WKN39750.1"/>
    </source>
</evidence>
<dbReference type="PROSITE" id="PS50110">
    <property type="entry name" value="RESPONSE_REGULATORY"/>
    <property type="match status" value="1"/>
</dbReference>
<name>A0AA49JJE7_9BACT</name>
<dbReference type="InterPro" id="IPR036388">
    <property type="entry name" value="WH-like_DNA-bd_sf"/>
</dbReference>
<reference evidence="12" key="1">
    <citation type="journal article" date="2023" name="Comput. Struct. Biotechnol. J.">
        <title>Discovery of a novel marine Bacteroidetes with a rich repertoire of carbohydrate-active enzymes.</title>
        <authorList>
            <person name="Chen B."/>
            <person name="Liu G."/>
            <person name="Chen Q."/>
            <person name="Wang H."/>
            <person name="Liu L."/>
            <person name="Tang K."/>
        </authorList>
    </citation>
    <scope>NUCLEOTIDE SEQUENCE</scope>
    <source>
        <strain evidence="12">TK19036</strain>
    </source>
</reference>
<dbReference type="AlphaFoldDB" id="A0AA49JJE7"/>
<evidence type="ECO:0000259" key="11">
    <source>
        <dbReference type="PROSITE" id="PS51755"/>
    </source>
</evidence>
<dbReference type="InterPro" id="IPR001867">
    <property type="entry name" value="OmpR/PhoB-type_DNA-bd"/>
</dbReference>
<evidence type="ECO:0000256" key="4">
    <source>
        <dbReference type="ARBA" id="ARBA00023015"/>
    </source>
</evidence>
<dbReference type="PROSITE" id="PS51755">
    <property type="entry name" value="OMPR_PHOB"/>
    <property type="match status" value="1"/>
</dbReference>
<dbReference type="FunFam" id="3.40.50.2300:FF:000001">
    <property type="entry name" value="DNA-binding response regulator PhoB"/>
    <property type="match status" value="1"/>
</dbReference>
<keyword evidence="3" id="KW-0902">Two-component regulatory system</keyword>
<dbReference type="Gene3D" id="3.40.50.2300">
    <property type="match status" value="1"/>
</dbReference>
<dbReference type="EMBL" id="CP120682">
    <property type="protein sequence ID" value="WKN39750.1"/>
    <property type="molecule type" value="Genomic_DNA"/>
</dbReference>
<dbReference type="SMART" id="SM00448">
    <property type="entry name" value="REC"/>
    <property type="match status" value="1"/>
</dbReference>
<feature type="domain" description="Response regulatory" evidence="10">
    <location>
        <begin position="4"/>
        <end position="118"/>
    </location>
</feature>
<dbReference type="InterPro" id="IPR011006">
    <property type="entry name" value="CheY-like_superfamily"/>
</dbReference>
<dbReference type="InterPro" id="IPR001789">
    <property type="entry name" value="Sig_transdc_resp-reg_receiver"/>
</dbReference>
<keyword evidence="4" id="KW-0805">Transcription regulation</keyword>
<evidence type="ECO:0000256" key="8">
    <source>
        <dbReference type="PROSITE-ProRule" id="PRU00169"/>
    </source>
</evidence>
<dbReference type="Pfam" id="PF00486">
    <property type="entry name" value="Trans_reg_C"/>
    <property type="match status" value="1"/>
</dbReference>
<dbReference type="CDD" id="cd00383">
    <property type="entry name" value="trans_reg_C"/>
    <property type="match status" value="1"/>
</dbReference>
<evidence type="ECO:0000256" key="5">
    <source>
        <dbReference type="ARBA" id="ARBA00023125"/>
    </source>
</evidence>